<reference evidence="2 3" key="1">
    <citation type="submission" date="2021-06" db="EMBL/GenBank/DDBJ databases">
        <authorList>
            <person name="Palmer J.M."/>
        </authorList>
    </citation>
    <scope>NUCLEOTIDE SEQUENCE [LARGE SCALE GENOMIC DNA]</scope>
    <source>
        <strain evidence="2 3">GA_2019</strain>
        <tissue evidence="2">Muscle</tissue>
    </source>
</reference>
<gene>
    <name evidence="2" type="ORF">GOODEAATRI_007219</name>
</gene>
<dbReference type="Proteomes" id="UP001476798">
    <property type="component" value="Unassembled WGS sequence"/>
</dbReference>
<protein>
    <recommendedName>
        <fullName evidence="1">Helicase-associated domain-containing protein</fullName>
    </recommendedName>
</protein>
<evidence type="ECO:0000259" key="1">
    <source>
        <dbReference type="SMART" id="SM00847"/>
    </source>
</evidence>
<dbReference type="InterPro" id="IPR007502">
    <property type="entry name" value="Helicase-assoc_dom"/>
</dbReference>
<sequence>MVEFPLHPGLTRALLKAASLGCQDLLLPVAAMLSVENIFIRPGQPDKQKEAAKKHRALAAKTGNMNDFATLLSVFNSCKSSDRPSSWCKENWIHWRALKGEIFLLKLLTGIKVNSSDSACAQDTSPMLPEEAAEDVTKKLEKRNNEAAVQRTLCLLDVTSHCVRLLGCCSDTQTEGFHARRATNRIKPVERGGSIFFSEVLNSIQPSSAYSVPTYVDFILLFMLACVKECRSF</sequence>
<accession>A0ABV0MQ01</accession>
<dbReference type="PANTHER" id="PTHR18934">
    <property type="entry name" value="ATP-DEPENDENT RNA HELICASE"/>
    <property type="match status" value="1"/>
</dbReference>
<name>A0ABV0MQ01_9TELE</name>
<dbReference type="SMART" id="SM00847">
    <property type="entry name" value="HA2"/>
    <property type="match status" value="1"/>
</dbReference>
<proteinExistence type="predicted"/>
<keyword evidence="3" id="KW-1185">Reference proteome</keyword>
<dbReference type="EMBL" id="JAHRIO010010355">
    <property type="protein sequence ID" value="MEQ2161183.1"/>
    <property type="molecule type" value="Genomic_DNA"/>
</dbReference>
<dbReference type="Pfam" id="PF21010">
    <property type="entry name" value="HA2_C"/>
    <property type="match status" value="1"/>
</dbReference>
<evidence type="ECO:0000313" key="3">
    <source>
        <dbReference type="Proteomes" id="UP001476798"/>
    </source>
</evidence>
<evidence type="ECO:0000313" key="2">
    <source>
        <dbReference type="EMBL" id="MEQ2161183.1"/>
    </source>
</evidence>
<dbReference type="Gene3D" id="1.20.120.1080">
    <property type="match status" value="1"/>
</dbReference>
<feature type="domain" description="Helicase-associated" evidence="1">
    <location>
        <begin position="1"/>
        <end position="72"/>
    </location>
</feature>
<comment type="caution">
    <text evidence="2">The sequence shown here is derived from an EMBL/GenBank/DDBJ whole genome shotgun (WGS) entry which is preliminary data.</text>
</comment>
<dbReference type="PANTHER" id="PTHR18934:SF271">
    <property type="entry name" value="ATP-DEPENDENT RNA HELICASE DHX40-RELATED"/>
    <property type="match status" value="1"/>
</dbReference>
<organism evidence="2 3">
    <name type="scientific">Goodea atripinnis</name>
    <dbReference type="NCBI Taxonomy" id="208336"/>
    <lineage>
        <taxon>Eukaryota</taxon>
        <taxon>Metazoa</taxon>
        <taxon>Chordata</taxon>
        <taxon>Craniata</taxon>
        <taxon>Vertebrata</taxon>
        <taxon>Euteleostomi</taxon>
        <taxon>Actinopterygii</taxon>
        <taxon>Neopterygii</taxon>
        <taxon>Teleostei</taxon>
        <taxon>Neoteleostei</taxon>
        <taxon>Acanthomorphata</taxon>
        <taxon>Ovalentaria</taxon>
        <taxon>Atherinomorphae</taxon>
        <taxon>Cyprinodontiformes</taxon>
        <taxon>Goodeidae</taxon>
        <taxon>Goodea</taxon>
    </lineage>
</organism>